<sequence>MLMAKEFARKIPDEGGADVGALLKSLRNDLRKELDLGAIDEYPIFLRFQHVETMKDRDQISSEARRSA</sequence>
<proteinExistence type="predicted"/>
<reference evidence="2" key="1">
    <citation type="submission" date="2019-02" db="EMBL/GenBank/DDBJ databases">
        <authorList>
            <person name="Gruber-Vodicka R. H."/>
            <person name="Seah K. B. B."/>
        </authorList>
    </citation>
    <scope>NUCLEOTIDE SEQUENCE</scope>
    <source>
        <strain evidence="1">BECK_DK161</strain>
        <strain evidence="2">BECK_DK47</strain>
    </source>
</reference>
<protein>
    <submittedName>
        <fullName evidence="2">Uncharacterized protein</fullName>
    </submittedName>
</protein>
<dbReference type="AlphaFoldDB" id="A0A450TPJ7"/>
<evidence type="ECO:0000313" key="1">
    <source>
        <dbReference type="EMBL" id="VFJ67666.1"/>
    </source>
</evidence>
<organism evidence="2">
    <name type="scientific">Candidatus Kentrum sp. DK</name>
    <dbReference type="NCBI Taxonomy" id="2126562"/>
    <lineage>
        <taxon>Bacteria</taxon>
        <taxon>Pseudomonadati</taxon>
        <taxon>Pseudomonadota</taxon>
        <taxon>Gammaproteobacteria</taxon>
        <taxon>Candidatus Kentrum</taxon>
    </lineage>
</organism>
<gene>
    <name evidence="2" type="ORF">BECKDK2373B_GA0170837_12595</name>
    <name evidence="1" type="ORF">BECKDK2373C_GA0170839_11685</name>
</gene>
<evidence type="ECO:0000313" key="2">
    <source>
        <dbReference type="EMBL" id="VFJ69929.1"/>
    </source>
</evidence>
<name>A0A450TPJ7_9GAMM</name>
<dbReference type="EMBL" id="CAADEX010000259">
    <property type="protein sequence ID" value="VFJ69929.1"/>
    <property type="molecule type" value="Genomic_DNA"/>
</dbReference>
<accession>A0A450TPJ7</accession>
<dbReference type="EMBL" id="CAADEY010000168">
    <property type="protein sequence ID" value="VFJ67666.1"/>
    <property type="molecule type" value="Genomic_DNA"/>
</dbReference>